<evidence type="ECO:0000256" key="2">
    <source>
        <dbReference type="ARBA" id="ARBA00023125"/>
    </source>
</evidence>
<dbReference type="CDD" id="cd06976">
    <property type="entry name" value="cupin_MtlR-like_N"/>
    <property type="match status" value="1"/>
</dbReference>
<dbReference type="SMART" id="SM00342">
    <property type="entry name" value="HTH_ARAC"/>
    <property type="match status" value="1"/>
</dbReference>
<dbReference type="InterPro" id="IPR013096">
    <property type="entry name" value="Cupin_2"/>
</dbReference>
<feature type="domain" description="HTH araC/xylS-type" evidence="4">
    <location>
        <begin position="187"/>
        <end position="285"/>
    </location>
</feature>
<dbReference type="InterPro" id="IPR011051">
    <property type="entry name" value="RmlC_Cupin_sf"/>
</dbReference>
<gene>
    <name evidence="5" type="ORF">Q0590_29180</name>
</gene>
<reference evidence="5" key="1">
    <citation type="submission" date="2023-07" db="EMBL/GenBank/DDBJ databases">
        <title>The genome sequence of Rhodocytophaga aerolata KACC 12507.</title>
        <authorList>
            <person name="Zhang X."/>
        </authorList>
    </citation>
    <scope>NUCLEOTIDE SEQUENCE</scope>
    <source>
        <strain evidence="5">KACC 12507</strain>
    </source>
</reference>
<dbReference type="SUPFAM" id="SSF51182">
    <property type="entry name" value="RmlC-like cupins"/>
    <property type="match status" value="1"/>
</dbReference>
<keyword evidence="2" id="KW-0238">DNA-binding</keyword>
<accession>A0ABT8RGB2</accession>
<dbReference type="EMBL" id="JAUKPO010000029">
    <property type="protein sequence ID" value="MDO1450384.1"/>
    <property type="molecule type" value="Genomic_DNA"/>
</dbReference>
<organism evidence="5 6">
    <name type="scientific">Rhodocytophaga aerolata</name>
    <dbReference type="NCBI Taxonomy" id="455078"/>
    <lineage>
        <taxon>Bacteria</taxon>
        <taxon>Pseudomonadati</taxon>
        <taxon>Bacteroidota</taxon>
        <taxon>Cytophagia</taxon>
        <taxon>Cytophagales</taxon>
        <taxon>Rhodocytophagaceae</taxon>
        <taxon>Rhodocytophaga</taxon>
    </lineage>
</organism>
<dbReference type="PROSITE" id="PS01124">
    <property type="entry name" value="HTH_ARAC_FAMILY_2"/>
    <property type="match status" value="1"/>
</dbReference>
<proteinExistence type="predicted"/>
<dbReference type="RefSeq" id="WP_302041185.1">
    <property type="nucleotide sequence ID" value="NZ_JAUKPO010000029.1"/>
</dbReference>
<dbReference type="InterPro" id="IPR009057">
    <property type="entry name" value="Homeodomain-like_sf"/>
</dbReference>
<keyword evidence="3" id="KW-0804">Transcription</keyword>
<evidence type="ECO:0000313" key="5">
    <source>
        <dbReference type="EMBL" id="MDO1450384.1"/>
    </source>
</evidence>
<sequence>MKAMVHKSAIPDTKLFVVKELSAPAFDPNWHFHSEHQLFVVLEGTGTRFVGDSIKPFKEGDMVFTGPNLPHLWRSEDAYFNKANHLRTHGIVIYFKENFLGESLMKKEEMEKIRILLQKSVYGLEIKGETNRLITQMMKELVHLQGIPSLIQLLKILDILTNSTECYTIAHSGYINQYKEDETVRMTKVYEYVMQNFRQKISLDEVAALANMTPSSFSRYFKARANKSFSNFVSEIRVGNACKLIHEQEMNIAQISYECGFNTLSNFNKQFKEITGKNPLKYKEEYFKSTIDR</sequence>
<keyword evidence="6" id="KW-1185">Reference proteome</keyword>
<name>A0ABT8RGB2_9BACT</name>
<dbReference type="Pfam" id="PF12833">
    <property type="entry name" value="HTH_18"/>
    <property type="match status" value="1"/>
</dbReference>
<dbReference type="SUPFAM" id="SSF46689">
    <property type="entry name" value="Homeodomain-like"/>
    <property type="match status" value="2"/>
</dbReference>
<dbReference type="PROSITE" id="PS00041">
    <property type="entry name" value="HTH_ARAC_FAMILY_1"/>
    <property type="match status" value="1"/>
</dbReference>
<dbReference type="Gene3D" id="2.60.120.10">
    <property type="entry name" value="Jelly Rolls"/>
    <property type="match status" value="1"/>
</dbReference>
<evidence type="ECO:0000259" key="4">
    <source>
        <dbReference type="PROSITE" id="PS01124"/>
    </source>
</evidence>
<comment type="caution">
    <text evidence="5">The sequence shown here is derived from an EMBL/GenBank/DDBJ whole genome shotgun (WGS) entry which is preliminary data.</text>
</comment>
<evidence type="ECO:0000313" key="6">
    <source>
        <dbReference type="Proteomes" id="UP001168528"/>
    </source>
</evidence>
<dbReference type="PANTHER" id="PTHR43280:SF2">
    <property type="entry name" value="HTH-TYPE TRANSCRIPTIONAL REGULATOR EXSA"/>
    <property type="match status" value="1"/>
</dbReference>
<dbReference type="InterPro" id="IPR018062">
    <property type="entry name" value="HTH_AraC-typ_CS"/>
</dbReference>
<keyword evidence="1" id="KW-0805">Transcription regulation</keyword>
<dbReference type="Pfam" id="PF07883">
    <property type="entry name" value="Cupin_2"/>
    <property type="match status" value="1"/>
</dbReference>
<dbReference type="InterPro" id="IPR018060">
    <property type="entry name" value="HTH_AraC"/>
</dbReference>
<evidence type="ECO:0000256" key="1">
    <source>
        <dbReference type="ARBA" id="ARBA00023015"/>
    </source>
</evidence>
<dbReference type="Proteomes" id="UP001168528">
    <property type="component" value="Unassembled WGS sequence"/>
</dbReference>
<dbReference type="PANTHER" id="PTHR43280">
    <property type="entry name" value="ARAC-FAMILY TRANSCRIPTIONAL REGULATOR"/>
    <property type="match status" value="1"/>
</dbReference>
<dbReference type="Gene3D" id="1.10.10.60">
    <property type="entry name" value="Homeodomain-like"/>
    <property type="match status" value="2"/>
</dbReference>
<evidence type="ECO:0000256" key="3">
    <source>
        <dbReference type="ARBA" id="ARBA00023163"/>
    </source>
</evidence>
<dbReference type="InterPro" id="IPR014710">
    <property type="entry name" value="RmlC-like_jellyroll"/>
</dbReference>
<protein>
    <submittedName>
        <fullName evidence="5">AraC family transcriptional regulator</fullName>
    </submittedName>
</protein>